<comment type="subunit">
    <text evidence="4">Interacts with translational regulator CsrA and flagellin(s).</text>
</comment>
<dbReference type="SUPFAM" id="SSF141457">
    <property type="entry name" value="BH3618-like"/>
    <property type="match status" value="1"/>
</dbReference>
<keyword evidence="2 4" id="KW-1005">Bacterial flagellum biogenesis</keyword>
<dbReference type="GO" id="GO:0006417">
    <property type="term" value="P:regulation of translation"/>
    <property type="evidence" value="ECO:0007669"/>
    <property type="project" value="UniProtKB-KW"/>
</dbReference>
<dbReference type="AlphaFoldDB" id="F8FJ42"/>
<dbReference type="Pfam" id="PF02623">
    <property type="entry name" value="FliW"/>
    <property type="match status" value="1"/>
</dbReference>
<dbReference type="InterPro" id="IPR003775">
    <property type="entry name" value="Flagellar_assembly_factor_FliW"/>
</dbReference>
<dbReference type="RefSeq" id="WP_013913921.1">
    <property type="nucleotide sequence ID" value="NC_015690.1"/>
</dbReference>
<dbReference type="HAMAP" id="MF_01185">
    <property type="entry name" value="FliW"/>
    <property type="match status" value="1"/>
</dbReference>
<keyword evidence="1 4" id="KW-0963">Cytoplasm</keyword>
<accession>F8FJ42</accession>
<keyword evidence="5" id="KW-0969">Cilium</keyword>
<reference evidence="6" key="1">
    <citation type="submission" date="2011-06" db="EMBL/GenBank/DDBJ databases">
        <title>Complete genome sequence of Paenibacillus mucilaginosus KNP414.</title>
        <authorList>
            <person name="Wang J."/>
            <person name="Hu S."/>
            <person name="Hu X."/>
            <person name="Zhang B."/>
            <person name="Dong D."/>
            <person name="Zhang S."/>
            <person name="Zhao K."/>
            <person name="Wu D."/>
        </authorList>
    </citation>
    <scope>NUCLEOTIDE SEQUENCE [LARGE SCALE GENOMIC DNA]</scope>
    <source>
        <strain evidence="6">KNP414</strain>
    </source>
</reference>
<dbReference type="KEGG" id="pms:KNP414_00104"/>
<keyword evidence="3 4" id="KW-0810">Translation regulation</keyword>
<evidence type="ECO:0000256" key="1">
    <source>
        <dbReference type="ARBA" id="ARBA00022490"/>
    </source>
</evidence>
<evidence type="ECO:0000313" key="6">
    <source>
        <dbReference type="Proteomes" id="UP000006620"/>
    </source>
</evidence>
<dbReference type="PANTHER" id="PTHR39190:SF1">
    <property type="entry name" value="FLAGELLAR ASSEMBLY FACTOR FLIW"/>
    <property type="match status" value="1"/>
</dbReference>
<name>F8FJ42_PAEMK</name>
<keyword evidence="4" id="KW-0143">Chaperone</keyword>
<dbReference type="Proteomes" id="UP000006620">
    <property type="component" value="Chromosome"/>
</dbReference>
<reference evidence="5 6" key="2">
    <citation type="journal article" date="2013" name="Genome Announc.">
        <title>Genome Sequence of Growth-Improving Paenibacillus mucilaginosus Strain KNP414.</title>
        <authorList>
            <person name="Lu J.J."/>
            <person name="Wang J.F."/>
            <person name="Hu X.F."/>
        </authorList>
    </citation>
    <scope>NUCLEOTIDE SEQUENCE [LARGE SCALE GENOMIC DNA]</scope>
    <source>
        <strain evidence="5 6">KNP414</strain>
    </source>
</reference>
<comment type="similarity">
    <text evidence="4">Belongs to the FliW family.</text>
</comment>
<gene>
    <name evidence="4" type="primary">fliW</name>
    <name evidence="5" type="ordered locus">KNP414_00104</name>
</gene>
<sequence length="147" mass="16706">MRINTLALGEIEYTEEEVLTFPNGIPGFEEYTRFLIIGRGEAFSYLQSLEDEGISFVILNPFDIYRAYEFELSQEDQDELEIRSEEGIEIWSIVTLGKQPEQYTVNLMGPLVVNTVSCLGKQVVLHHSPYGTKHSLVELIANSKEGE</sequence>
<dbReference type="HOGENOM" id="CLU_112356_0_2_9"/>
<keyword evidence="5" id="KW-0966">Cell projection</keyword>
<evidence type="ECO:0000313" key="5">
    <source>
        <dbReference type="EMBL" id="AEI38755.1"/>
    </source>
</evidence>
<dbReference type="EMBL" id="CP002869">
    <property type="protein sequence ID" value="AEI38755.1"/>
    <property type="molecule type" value="Genomic_DNA"/>
</dbReference>
<protein>
    <recommendedName>
        <fullName evidence="4">Flagellar assembly factor FliW</fullName>
    </recommendedName>
</protein>
<comment type="subcellular location">
    <subcellularLocation>
        <location evidence="4">Cytoplasm</location>
    </subcellularLocation>
</comment>
<dbReference type="GO" id="GO:0005737">
    <property type="term" value="C:cytoplasm"/>
    <property type="evidence" value="ECO:0007669"/>
    <property type="project" value="UniProtKB-SubCell"/>
</dbReference>
<proteinExistence type="inferred from homology"/>
<dbReference type="InterPro" id="IPR024046">
    <property type="entry name" value="Flagellar_assmbl_FliW_dom_sf"/>
</dbReference>
<evidence type="ECO:0000256" key="2">
    <source>
        <dbReference type="ARBA" id="ARBA00022795"/>
    </source>
</evidence>
<keyword evidence="5" id="KW-0282">Flagellum</keyword>
<dbReference type="NCBIfam" id="NF009793">
    <property type="entry name" value="PRK13285.1-1"/>
    <property type="match status" value="1"/>
</dbReference>
<dbReference type="Gene3D" id="2.30.290.10">
    <property type="entry name" value="BH3618-like"/>
    <property type="match status" value="1"/>
</dbReference>
<evidence type="ECO:0000256" key="4">
    <source>
        <dbReference type="HAMAP-Rule" id="MF_01185"/>
    </source>
</evidence>
<organism evidence="5 6">
    <name type="scientific">Paenibacillus mucilaginosus (strain KNP414)</name>
    <dbReference type="NCBI Taxonomy" id="1036673"/>
    <lineage>
        <taxon>Bacteria</taxon>
        <taxon>Bacillati</taxon>
        <taxon>Bacillota</taxon>
        <taxon>Bacilli</taxon>
        <taxon>Bacillales</taxon>
        <taxon>Paenibacillaceae</taxon>
        <taxon>Paenibacillus</taxon>
    </lineage>
</organism>
<dbReference type="PATRIC" id="fig|1036673.3.peg.97"/>
<dbReference type="PANTHER" id="PTHR39190">
    <property type="entry name" value="FLAGELLAR ASSEMBLY FACTOR FLIW"/>
    <property type="match status" value="1"/>
</dbReference>
<evidence type="ECO:0000256" key="3">
    <source>
        <dbReference type="ARBA" id="ARBA00022845"/>
    </source>
</evidence>
<comment type="function">
    <text evidence="4">Acts as an anti-CsrA protein, binds CsrA and prevents it from repressing translation of its target genes, one of which is flagellin. Binds to flagellin and participates in the assembly of the flagellum.</text>
</comment>
<dbReference type="GO" id="GO:0044780">
    <property type="term" value="P:bacterial-type flagellum assembly"/>
    <property type="evidence" value="ECO:0007669"/>
    <property type="project" value="UniProtKB-UniRule"/>
</dbReference>